<sequence length="321" mass="36700">MQLHQVSKFFQSDPVFQNLDLSLEKGEIMSIVGPSGSGKTTLLRCLAGLEPFTEGRLLINEKDLTGTETNKRPISLVFQQPLLFPHMTILENVAYGLAFQNIKKKERHPKARELIQQVGLKGYERSYPHEMSGGQQQRISLARSLAIQPKLLLLDEPFSSLDVQLRIEMRTWVRDLLKEKQITALFITHDREEAMYMGDRVGIFHGGFQQIGEPDEVYQFPSTPFVAEFFGDHMVIDEHHYVPVQSLIVTTQDPNTSQYCWEGIVKNSIFYHGNRFYQMSLPSLERNVTVASALELKTGDNVYVTAYPERVNSFTNLKSKE</sequence>
<dbReference type="GO" id="GO:0016887">
    <property type="term" value="F:ATP hydrolysis activity"/>
    <property type="evidence" value="ECO:0007669"/>
    <property type="project" value="InterPro"/>
</dbReference>
<dbReference type="GO" id="GO:0016020">
    <property type="term" value="C:membrane"/>
    <property type="evidence" value="ECO:0007669"/>
    <property type="project" value="InterPro"/>
</dbReference>
<proteinExistence type="predicted"/>
<evidence type="ECO:0000256" key="6">
    <source>
        <dbReference type="ARBA" id="ARBA00023004"/>
    </source>
</evidence>
<evidence type="ECO:0000256" key="3">
    <source>
        <dbReference type="ARBA" id="ARBA00022496"/>
    </source>
</evidence>
<dbReference type="SMART" id="SM00382">
    <property type="entry name" value="AAA"/>
    <property type="match status" value="1"/>
</dbReference>
<dbReference type="EC" id="7.6.2.9" evidence="11"/>
<evidence type="ECO:0000256" key="8">
    <source>
        <dbReference type="ARBA" id="ARBA00023136"/>
    </source>
</evidence>
<keyword evidence="4" id="KW-0547">Nucleotide-binding</keyword>
<evidence type="ECO:0000256" key="7">
    <source>
        <dbReference type="ARBA" id="ARBA00023065"/>
    </source>
</evidence>
<dbReference type="InterPro" id="IPR015853">
    <property type="entry name" value="ABC_transpr_FbpC"/>
</dbReference>
<dbReference type="eggNOG" id="COG3842">
    <property type="taxonomic scope" value="Bacteria"/>
</dbReference>
<evidence type="ECO:0000256" key="12">
    <source>
        <dbReference type="ARBA" id="ARBA00070305"/>
    </source>
</evidence>
<feature type="domain" description="ABC transporter" evidence="13">
    <location>
        <begin position="1"/>
        <end position="230"/>
    </location>
</feature>
<dbReference type="InterPro" id="IPR003439">
    <property type="entry name" value="ABC_transporter-like_ATP-bd"/>
</dbReference>
<evidence type="ECO:0000313" key="15">
    <source>
        <dbReference type="Proteomes" id="UP000030403"/>
    </source>
</evidence>
<keyword evidence="3" id="KW-0410">Iron transport</keyword>
<dbReference type="FunFam" id="3.40.50.300:FF:000425">
    <property type="entry name" value="Probable ABC transporter, ATP-binding subunit"/>
    <property type="match status" value="1"/>
</dbReference>
<reference evidence="14 15" key="1">
    <citation type="submission" date="2013-08" db="EMBL/GenBank/DDBJ databases">
        <authorList>
            <person name="Huang J."/>
            <person name="Wang G."/>
        </authorList>
    </citation>
    <scope>NUCLEOTIDE SEQUENCE [LARGE SCALE GENOMIC DNA]</scope>
    <source>
        <strain evidence="14 15">BH030004</strain>
    </source>
</reference>
<comment type="subunit">
    <text evidence="10">The complex is composed of two ATP-binding proteins (OpuCA), two transmembrane proteins (OpuCB and OpuCD) and a solute-binding protein (OpuCC).</text>
</comment>
<dbReference type="GO" id="GO:0015418">
    <property type="term" value="F:ABC-type quaternary ammonium compound transporting activity"/>
    <property type="evidence" value="ECO:0007669"/>
    <property type="project" value="UniProtKB-EC"/>
</dbReference>
<dbReference type="GO" id="GO:0015408">
    <property type="term" value="F:ABC-type ferric iron transporter activity"/>
    <property type="evidence" value="ECO:0007669"/>
    <property type="project" value="InterPro"/>
</dbReference>
<dbReference type="InterPro" id="IPR027417">
    <property type="entry name" value="P-loop_NTPase"/>
</dbReference>
<evidence type="ECO:0000256" key="4">
    <source>
        <dbReference type="ARBA" id="ARBA00022741"/>
    </source>
</evidence>
<evidence type="ECO:0000256" key="10">
    <source>
        <dbReference type="ARBA" id="ARBA00063934"/>
    </source>
</evidence>
<evidence type="ECO:0000256" key="5">
    <source>
        <dbReference type="ARBA" id="ARBA00022840"/>
    </source>
</evidence>
<evidence type="ECO:0000256" key="9">
    <source>
        <dbReference type="ARBA" id="ARBA00052482"/>
    </source>
</evidence>
<dbReference type="PROSITE" id="PS00211">
    <property type="entry name" value="ABC_TRANSPORTER_1"/>
    <property type="match status" value="1"/>
</dbReference>
<organism evidence="14 15">
    <name type="scientific">Pontibacillus marinus BH030004 = DSM 16465</name>
    <dbReference type="NCBI Taxonomy" id="1385511"/>
    <lineage>
        <taxon>Bacteria</taxon>
        <taxon>Bacillati</taxon>
        <taxon>Bacillota</taxon>
        <taxon>Bacilli</taxon>
        <taxon>Bacillales</taxon>
        <taxon>Bacillaceae</taxon>
        <taxon>Pontibacillus</taxon>
    </lineage>
</organism>
<dbReference type="InterPro" id="IPR017871">
    <property type="entry name" value="ABC_transporter-like_CS"/>
</dbReference>
<dbReference type="InterPro" id="IPR003593">
    <property type="entry name" value="AAA+_ATPase"/>
</dbReference>
<gene>
    <name evidence="14" type="ORF">N783_03180</name>
</gene>
<evidence type="ECO:0000259" key="13">
    <source>
        <dbReference type="PROSITE" id="PS50893"/>
    </source>
</evidence>
<evidence type="ECO:0000256" key="11">
    <source>
        <dbReference type="ARBA" id="ARBA00066388"/>
    </source>
</evidence>
<keyword evidence="5 14" id="KW-0067">ATP-binding</keyword>
<comment type="catalytic activity">
    <reaction evidence="9">
        <text>a quaternary ammonium(out) + ATP + H2O = a quaternary ammonium(in) + ADP + phosphate + H(+)</text>
        <dbReference type="Rhea" id="RHEA:11036"/>
        <dbReference type="ChEBI" id="CHEBI:15377"/>
        <dbReference type="ChEBI" id="CHEBI:15378"/>
        <dbReference type="ChEBI" id="CHEBI:30616"/>
        <dbReference type="ChEBI" id="CHEBI:35267"/>
        <dbReference type="ChEBI" id="CHEBI:43474"/>
        <dbReference type="ChEBI" id="CHEBI:456216"/>
        <dbReference type="EC" id="7.6.2.9"/>
    </reaction>
</comment>
<evidence type="ECO:0000256" key="1">
    <source>
        <dbReference type="ARBA" id="ARBA00022448"/>
    </source>
</evidence>
<protein>
    <recommendedName>
        <fullName evidence="12">Carnitine transport ATP-binding protein OpuCA</fullName>
        <ecNumber evidence="11">7.6.2.9</ecNumber>
    </recommendedName>
</protein>
<dbReference type="SUPFAM" id="SSF52540">
    <property type="entry name" value="P-loop containing nucleoside triphosphate hydrolases"/>
    <property type="match status" value="1"/>
</dbReference>
<dbReference type="EMBL" id="AVPF01000011">
    <property type="protein sequence ID" value="KGX89871.1"/>
    <property type="molecule type" value="Genomic_DNA"/>
</dbReference>
<evidence type="ECO:0000256" key="2">
    <source>
        <dbReference type="ARBA" id="ARBA00022475"/>
    </source>
</evidence>
<dbReference type="InterPro" id="IPR050093">
    <property type="entry name" value="ABC_SmlMolc_Importer"/>
</dbReference>
<dbReference type="AlphaFoldDB" id="A0A0A5G9P2"/>
<dbReference type="Pfam" id="PF00005">
    <property type="entry name" value="ABC_tran"/>
    <property type="match status" value="1"/>
</dbReference>
<dbReference type="CDD" id="cd03259">
    <property type="entry name" value="ABC_Carb_Solutes_like"/>
    <property type="match status" value="1"/>
</dbReference>
<name>A0A0A5G9P2_9BACI</name>
<dbReference type="GO" id="GO:0005524">
    <property type="term" value="F:ATP binding"/>
    <property type="evidence" value="ECO:0007669"/>
    <property type="project" value="UniProtKB-KW"/>
</dbReference>
<dbReference type="STRING" id="1385511.GCA_000425225_02761"/>
<accession>A0A0A5G9P2</accession>
<dbReference type="PANTHER" id="PTHR42781">
    <property type="entry name" value="SPERMIDINE/PUTRESCINE IMPORT ATP-BINDING PROTEIN POTA"/>
    <property type="match status" value="1"/>
</dbReference>
<comment type="caution">
    <text evidence="14">The sequence shown here is derived from an EMBL/GenBank/DDBJ whole genome shotgun (WGS) entry which is preliminary data.</text>
</comment>
<dbReference type="Proteomes" id="UP000030403">
    <property type="component" value="Unassembled WGS sequence"/>
</dbReference>
<keyword evidence="6" id="KW-0408">Iron</keyword>
<keyword evidence="2" id="KW-1003">Cell membrane</keyword>
<keyword evidence="1" id="KW-0813">Transport</keyword>
<keyword evidence="15" id="KW-1185">Reference proteome</keyword>
<dbReference type="Gene3D" id="3.40.50.300">
    <property type="entry name" value="P-loop containing nucleotide triphosphate hydrolases"/>
    <property type="match status" value="1"/>
</dbReference>
<dbReference type="PANTHER" id="PTHR42781:SF4">
    <property type="entry name" value="SPERMIDINE_PUTRESCINE IMPORT ATP-BINDING PROTEIN POTA"/>
    <property type="match status" value="1"/>
</dbReference>
<keyword evidence="8" id="KW-0472">Membrane</keyword>
<keyword evidence="7" id="KW-0406">Ion transport</keyword>
<dbReference type="PROSITE" id="PS50893">
    <property type="entry name" value="ABC_TRANSPORTER_2"/>
    <property type="match status" value="1"/>
</dbReference>
<evidence type="ECO:0000313" key="14">
    <source>
        <dbReference type="EMBL" id="KGX89871.1"/>
    </source>
</evidence>